<keyword evidence="4" id="KW-0051">Antiviral defense</keyword>
<dbReference type="EMBL" id="PVNK01000242">
    <property type="protein sequence ID" value="PRP91421.1"/>
    <property type="molecule type" value="Genomic_DNA"/>
</dbReference>
<keyword evidence="3" id="KW-0963">Cytoplasm</keyword>
<evidence type="ECO:0000256" key="5">
    <source>
        <dbReference type="ARBA" id="ARBA00030001"/>
    </source>
</evidence>
<dbReference type="InterPro" id="IPR023101">
    <property type="entry name" value="AF1862-like_dom_sf"/>
</dbReference>
<proteinExistence type="inferred from homology"/>
<evidence type="ECO:0000256" key="4">
    <source>
        <dbReference type="ARBA" id="ARBA00023118"/>
    </source>
</evidence>
<dbReference type="OrthoDB" id="5382920at2"/>
<gene>
    <name evidence="6" type="ORF">ENSA5_55380</name>
</gene>
<keyword evidence="7" id="KW-1185">Reference proteome</keyword>
<evidence type="ECO:0000313" key="7">
    <source>
        <dbReference type="Proteomes" id="UP000237968"/>
    </source>
</evidence>
<dbReference type="GO" id="GO:0051607">
    <property type="term" value="P:defense response to virus"/>
    <property type="evidence" value="ECO:0007669"/>
    <property type="project" value="UniProtKB-KW"/>
</dbReference>
<accession>A0A2S9XFH5</accession>
<name>A0A2S9XFH5_9BACT</name>
<dbReference type="InterPro" id="IPR010160">
    <property type="entry name" value="CRISPR-assoc_prot_Cmr5"/>
</dbReference>
<comment type="similarity">
    <text evidence="2">Belongs to the CRISPR system Cmr5 family.</text>
</comment>
<dbReference type="SUPFAM" id="SSF158568">
    <property type="entry name" value="AF1862-like"/>
    <property type="match status" value="1"/>
</dbReference>
<dbReference type="Pfam" id="PF09701">
    <property type="entry name" value="Cas_Cmr5"/>
    <property type="match status" value="1"/>
</dbReference>
<dbReference type="RefSeq" id="WP_106394766.1">
    <property type="nucleotide sequence ID" value="NZ_PVNK01000242.1"/>
</dbReference>
<dbReference type="AlphaFoldDB" id="A0A2S9XFH5"/>
<comment type="subcellular location">
    <subcellularLocation>
        <location evidence="1">Cytoplasm</location>
    </subcellularLocation>
</comment>
<comment type="caution">
    <text evidence="6">The sequence shown here is derived from an EMBL/GenBank/DDBJ whole genome shotgun (WGS) entry which is preliminary data.</text>
</comment>
<evidence type="ECO:0000313" key="6">
    <source>
        <dbReference type="EMBL" id="PRP91421.1"/>
    </source>
</evidence>
<dbReference type="Gene3D" id="1.10.520.30">
    <property type="entry name" value="AF1862-like domain"/>
    <property type="match status" value="1"/>
</dbReference>
<evidence type="ECO:0000256" key="1">
    <source>
        <dbReference type="ARBA" id="ARBA00004496"/>
    </source>
</evidence>
<dbReference type="GO" id="GO:0005737">
    <property type="term" value="C:cytoplasm"/>
    <property type="evidence" value="ECO:0007669"/>
    <property type="project" value="UniProtKB-SubCell"/>
</dbReference>
<reference evidence="6 7" key="1">
    <citation type="submission" date="2018-03" db="EMBL/GenBank/DDBJ databases">
        <title>Draft Genome Sequences of the Obligatory Marine Myxobacteria Enhygromyxa salina SWB005.</title>
        <authorList>
            <person name="Poehlein A."/>
            <person name="Moghaddam J.A."/>
            <person name="Harms H."/>
            <person name="Alanjari M."/>
            <person name="Koenig G.M."/>
            <person name="Daniel R."/>
            <person name="Schaeberle T.F."/>
        </authorList>
    </citation>
    <scope>NUCLEOTIDE SEQUENCE [LARGE SCALE GENOMIC DNA]</scope>
    <source>
        <strain evidence="6 7">SWB005</strain>
    </source>
</reference>
<dbReference type="Proteomes" id="UP000237968">
    <property type="component" value="Unassembled WGS sequence"/>
</dbReference>
<evidence type="ECO:0000256" key="2">
    <source>
        <dbReference type="ARBA" id="ARBA00006161"/>
    </source>
</evidence>
<sequence>MSILRDQEWACLAYTKVAAVEPDQRADYHIAVQDLGTNLRRMGLATALSRLEPRPNADKPPLLLTHLAEANIVGLGTDAKQLPARARELDDLASYMLATRELLRLATWFKRAAQAIFTDDDHAS</sequence>
<evidence type="ECO:0000256" key="3">
    <source>
        <dbReference type="ARBA" id="ARBA00022490"/>
    </source>
</evidence>
<organism evidence="6 7">
    <name type="scientific">Enhygromyxa salina</name>
    <dbReference type="NCBI Taxonomy" id="215803"/>
    <lineage>
        <taxon>Bacteria</taxon>
        <taxon>Pseudomonadati</taxon>
        <taxon>Myxococcota</taxon>
        <taxon>Polyangia</taxon>
        <taxon>Nannocystales</taxon>
        <taxon>Nannocystaceae</taxon>
        <taxon>Enhygromyxa</taxon>
    </lineage>
</organism>
<protein>
    <recommendedName>
        <fullName evidence="5">CRISPR type III-B/RAMP module-associated protein Cmr5</fullName>
    </recommendedName>
</protein>